<evidence type="ECO:0000313" key="8">
    <source>
        <dbReference type="Proteomes" id="UP000317043"/>
    </source>
</evidence>
<protein>
    <submittedName>
        <fullName evidence="7">L-threonine aldolase</fullName>
    </submittedName>
</protein>
<dbReference type="GO" id="GO:0008732">
    <property type="term" value="F:L-allo-threonine aldolase activity"/>
    <property type="evidence" value="ECO:0007669"/>
    <property type="project" value="TreeGrafter"/>
</dbReference>
<feature type="domain" description="Aromatic amino acid beta-eliminating lyase/threonine aldolase" evidence="6">
    <location>
        <begin position="4"/>
        <end position="285"/>
    </location>
</feature>
<evidence type="ECO:0000256" key="2">
    <source>
        <dbReference type="ARBA" id="ARBA00006966"/>
    </source>
</evidence>
<dbReference type="Proteomes" id="UP000317043">
    <property type="component" value="Unassembled WGS sequence"/>
</dbReference>
<dbReference type="InterPro" id="IPR015421">
    <property type="entry name" value="PyrdxlP-dep_Trfase_major"/>
</dbReference>
<evidence type="ECO:0000256" key="5">
    <source>
        <dbReference type="PIRSR" id="PIRSR017617-1"/>
    </source>
</evidence>
<dbReference type="InterPro" id="IPR015422">
    <property type="entry name" value="PyrdxlP-dep_Trfase_small"/>
</dbReference>
<dbReference type="NCBIfam" id="NF041359">
    <property type="entry name" value="GntG_guanitoxin"/>
    <property type="match status" value="1"/>
</dbReference>
<dbReference type="Gene3D" id="3.90.1150.10">
    <property type="entry name" value="Aspartate Aminotransferase, domain 1"/>
    <property type="match status" value="1"/>
</dbReference>
<dbReference type="GO" id="GO:0006567">
    <property type="term" value="P:L-threonine catabolic process"/>
    <property type="evidence" value="ECO:0007669"/>
    <property type="project" value="TreeGrafter"/>
</dbReference>
<keyword evidence="4" id="KW-0456">Lyase</keyword>
<dbReference type="PIRSF" id="PIRSF017617">
    <property type="entry name" value="Thr_aldolase"/>
    <property type="match status" value="1"/>
</dbReference>
<dbReference type="AlphaFoldDB" id="A0A543B2P9"/>
<dbReference type="GO" id="GO:0006545">
    <property type="term" value="P:glycine biosynthetic process"/>
    <property type="evidence" value="ECO:0007669"/>
    <property type="project" value="TreeGrafter"/>
</dbReference>
<evidence type="ECO:0000256" key="1">
    <source>
        <dbReference type="ARBA" id="ARBA00001933"/>
    </source>
</evidence>
<dbReference type="Pfam" id="PF01212">
    <property type="entry name" value="Beta_elim_lyase"/>
    <property type="match status" value="1"/>
</dbReference>
<keyword evidence="8" id="KW-1185">Reference proteome</keyword>
<dbReference type="Gene3D" id="3.40.640.10">
    <property type="entry name" value="Type I PLP-dependent aspartate aminotransferase-like (Major domain)"/>
    <property type="match status" value="1"/>
</dbReference>
<dbReference type="InterPro" id="IPR023603">
    <property type="entry name" value="Low_specificity_L-TA-like"/>
</dbReference>
<reference evidence="7 8" key="1">
    <citation type="submission" date="2019-06" db="EMBL/GenBank/DDBJ databases">
        <title>Sequencing the genomes of 1000 actinobacteria strains.</title>
        <authorList>
            <person name="Klenk H.-P."/>
        </authorList>
    </citation>
    <scope>NUCLEOTIDE SEQUENCE [LARGE SCALE GENOMIC DNA]</scope>
    <source>
        <strain evidence="7 8">DSM 45928</strain>
    </source>
</reference>
<dbReference type="InParanoid" id="A0A543B2P9"/>
<dbReference type="SUPFAM" id="SSF53383">
    <property type="entry name" value="PLP-dependent transferases"/>
    <property type="match status" value="1"/>
</dbReference>
<evidence type="ECO:0000256" key="4">
    <source>
        <dbReference type="ARBA" id="ARBA00023239"/>
    </source>
</evidence>
<dbReference type="InterPro" id="IPR015424">
    <property type="entry name" value="PyrdxlP-dep_Trfase"/>
</dbReference>
<gene>
    <name evidence="7" type="ORF">FB566_4693</name>
</gene>
<feature type="modified residue" description="N6-(pyridoxal phosphate)lysine" evidence="5">
    <location>
        <position position="201"/>
    </location>
</feature>
<dbReference type="PANTHER" id="PTHR48097">
    <property type="entry name" value="L-THREONINE ALDOLASE-RELATED"/>
    <property type="match status" value="1"/>
</dbReference>
<accession>A0A543B2P9</accession>
<name>A0A543B2P9_9ACTN</name>
<proteinExistence type="inferred from homology"/>
<comment type="cofactor">
    <cofactor evidence="1">
        <name>pyridoxal 5'-phosphate</name>
        <dbReference type="ChEBI" id="CHEBI:597326"/>
    </cofactor>
</comment>
<comment type="caution">
    <text evidence="7">The sequence shown here is derived from an EMBL/GenBank/DDBJ whole genome shotgun (WGS) entry which is preliminary data.</text>
</comment>
<dbReference type="FunFam" id="3.40.640.10:FF:000030">
    <property type="entry name" value="Low-specificity L-threonine aldolase"/>
    <property type="match status" value="1"/>
</dbReference>
<comment type="similarity">
    <text evidence="2">Belongs to the threonine aldolase family.</text>
</comment>
<evidence type="ECO:0000256" key="3">
    <source>
        <dbReference type="ARBA" id="ARBA00022898"/>
    </source>
</evidence>
<dbReference type="GO" id="GO:0005829">
    <property type="term" value="C:cytosol"/>
    <property type="evidence" value="ECO:0007669"/>
    <property type="project" value="TreeGrafter"/>
</dbReference>
<keyword evidence="3" id="KW-0663">Pyridoxal phosphate</keyword>
<evidence type="ECO:0000313" key="7">
    <source>
        <dbReference type="EMBL" id="TQL79092.1"/>
    </source>
</evidence>
<dbReference type="InterPro" id="IPR001597">
    <property type="entry name" value="ArAA_b-elim_lyase/Thr_aldolase"/>
</dbReference>
<organism evidence="7 8">
    <name type="scientific">Stackebrandtia endophytica</name>
    <dbReference type="NCBI Taxonomy" id="1496996"/>
    <lineage>
        <taxon>Bacteria</taxon>
        <taxon>Bacillati</taxon>
        <taxon>Actinomycetota</taxon>
        <taxon>Actinomycetes</taxon>
        <taxon>Glycomycetales</taxon>
        <taxon>Glycomycetaceae</taxon>
        <taxon>Stackebrandtia</taxon>
    </lineage>
</organism>
<sequence length="337" mass="35664">MLVDLRSDTVTRPTAAMRQAMFDAEVGDDVYGEDPTVNRLQAAAAALLGHEAGLFAPSGSMTNQIGIQLLVAPGEELLLDSESHILAHEVGAAAVIGGISTRSWSSGGGRLDVSVVSESVHESLAYHTVATRAIAVENTHNRGGGTVIDIDQLRRLRALADERGLLLHMDGARLWNAHVASGVPLAEYGRLFDTVSLCFSKGLGAPVGSVLVADAERIERARSIRKRMGGGMRQAGFLAAAANYALDHHINRLADDHVRARRLAEALEPYGVTTAAGVETNIVLLRHPELGKLSAAAAEQGVLISVLGRDQGRLLTHLDISDDGVDHALTVLTGLLR</sequence>
<dbReference type="PANTHER" id="PTHR48097:SF9">
    <property type="entry name" value="L-THREONINE ALDOLASE"/>
    <property type="match status" value="1"/>
</dbReference>
<evidence type="ECO:0000259" key="6">
    <source>
        <dbReference type="Pfam" id="PF01212"/>
    </source>
</evidence>
<dbReference type="EMBL" id="VFOW01000001">
    <property type="protein sequence ID" value="TQL79092.1"/>
    <property type="molecule type" value="Genomic_DNA"/>
</dbReference>